<proteinExistence type="predicted"/>
<dbReference type="Gene3D" id="2.60.120.290">
    <property type="entry name" value="Spermadhesin, CUB domain"/>
    <property type="match status" value="1"/>
</dbReference>
<dbReference type="InterPro" id="IPR035914">
    <property type="entry name" value="Sperma_CUB_dom_sf"/>
</dbReference>
<protein>
    <recommendedName>
        <fullName evidence="2">CUB domain-containing protein</fullName>
    </recommendedName>
</protein>
<feature type="domain" description="CUB" evidence="2">
    <location>
        <begin position="17"/>
        <end position="106"/>
    </location>
</feature>
<dbReference type="SUPFAM" id="SSF49854">
    <property type="entry name" value="Spermadhesin, CUB domain"/>
    <property type="match status" value="1"/>
</dbReference>
<evidence type="ECO:0000259" key="2">
    <source>
        <dbReference type="Pfam" id="PF00431"/>
    </source>
</evidence>
<keyword evidence="1" id="KW-1015">Disulfide bond</keyword>
<dbReference type="Pfam" id="PF00431">
    <property type="entry name" value="CUB"/>
    <property type="match status" value="1"/>
</dbReference>
<organism evidence="3 4">
    <name type="scientific">Dreissena polymorpha</name>
    <name type="common">Zebra mussel</name>
    <name type="synonym">Mytilus polymorpha</name>
    <dbReference type="NCBI Taxonomy" id="45954"/>
    <lineage>
        <taxon>Eukaryota</taxon>
        <taxon>Metazoa</taxon>
        <taxon>Spiralia</taxon>
        <taxon>Lophotrochozoa</taxon>
        <taxon>Mollusca</taxon>
        <taxon>Bivalvia</taxon>
        <taxon>Autobranchia</taxon>
        <taxon>Heteroconchia</taxon>
        <taxon>Euheterodonta</taxon>
        <taxon>Imparidentia</taxon>
        <taxon>Neoheterodontei</taxon>
        <taxon>Myida</taxon>
        <taxon>Dreissenoidea</taxon>
        <taxon>Dreissenidae</taxon>
        <taxon>Dreissena</taxon>
    </lineage>
</organism>
<evidence type="ECO:0000313" key="3">
    <source>
        <dbReference type="EMBL" id="KAH3692702.1"/>
    </source>
</evidence>
<gene>
    <name evidence="3" type="ORF">DPMN_193856</name>
</gene>
<dbReference type="InterPro" id="IPR000859">
    <property type="entry name" value="CUB_dom"/>
</dbReference>
<reference evidence="3" key="2">
    <citation type="submission" date="2020-11" db="EMBL/GenBank/DDBJ databases">
        <authorList>
            <person name="McCartney M.A."/>
            <person name="Auch B."/>
            <person name="Kono T."/>
            <person name="Mallez S."/>
            <person name="Becker A."/>
            <person name="Gohl D.M."/>
            <person name="Silverstein K.A.T."/>
            <person name="Koren S."/>
            <person name="Bechman K.B."/>
            <person name="Herman A."/>
            <person name="Abrahante J.E."/>
            <person name="Garbe J."/>
        </authorList>
    </citation>
    <scope>NUCLEOTIDE SEQUENCE</scope>
    <source>
        <strain evidence="3">Duluth1</strain>
        <tissue evidence="3">Whole animal</tissue>
    </source>
</reference>
<reference evidence="3" key="1">
    <citation type="journal article" date="2019" name="bioRxiv">
        <title>The Genome of the Zebra Mussel, Dreissena polymorpha: A Resource for Invasive Species Research.</title>
        <authorList>
            <person name="McCartney M.A."/>
            <person name="Auch B."/>
            <person name="Kono T."/>
            <person name="Mallez S."/>
            <person name="Zhang Y."/>
            <person name="Obille A."/>
            <person name="Becker A."/>
            <person name="Abrahante J.E."/>
            <person name="Garbe J."/>
            <person name="Badalamenti J.P."/>
            <person name="Herman A."/>
            <person name="Mangelson H."/>
            <person name="Liachko I."/>
            <person name="Sullivan S."/>
            <person name="Sone E.D."/>
            <person name="Koren S."/>
            <person name="Silverstein K.A.T."/>
            <person name="Beckman K.B."/>
            <person name="Gohl D.M."/>
        </authorList>
    </citation>
    <scope>NUCLEOTIDE SEQUENCE</scope>
    <source>
        <strain evidence="3">Duluth1</strain>
        <tissue evidence="3">Whole animal</tissue>
    </source>
</reference>
<accession>A0A9D3Y6D4</accession>
<dbReference type="AlphaFoldDB" id="A0A9D3Y6D4"/>
<feature type="non-terminal residue" evidence="3">
    <location>
        <position position="219"/>
    </location>
</feature>
<evidence type="ECO:0000256" key="1">
    <source>
        <dbReference type="ARBA" id="ARBA00023157"/>
    </source>
</evidence>
<dbReference type="EMBL" id="JAIWYP010000020">
    <property type="protein sequence ID" value="KAH3692702.1"/>
    <property type="molecule type" value="Genomic_DNA"/>
</dbReference>
<comment type="caution">
    <text evidence="3">The sequence shown here is derived from an EMBL/GenBank/DDBJ whole genome shotgun (WGS) entry which is preliminary data.</text>
</comment>
<sequence>ILPDIPTVSADLLAEDLPQYLYSPRFPLFYIGNYQQAFHIRSTANRLITLQILSIDLCCMDHVDIFDGASYAAGLLVTLERHSKPTILVSSGQDLYIHMDLMHHWNCSGVLMKYTEGSSHMLSDDSGTQPPIQISPPARGFSAFETEKDKDYLKFRFFLQHFPPASDSRRIYQGSNTSGLPLFNGSGPSIDPVTFLSSQGFFLQVGQDFMQNTVQASFK</sequence>
<dbReference type="Proteomes" id="UP000828390">
    <property type="component" value="Unassembled WGS sequence"/>
</dbReference>
<keyword evidence="4" id="KW-1185">Reference proteome</keyword>
<evidence type="ECO:0000313" key="4">
    <source>
        <dbReference type="Proteomes" id="UP000828390"/>
    </source>
</evidence>
<name>A0A9D3Y6D4_DREPO</name>